<sequence>MDRKLLDILACPATRQPLSLLEARGLQALNQAIAAGSVKRADGQPQSDALREALVTRDRKLAYRIDDGIPVLLADEGLATGQVADFPAAP</sequence>
<dbReference type="EMBL" id="AP024545">
    <property type="protein sequence ID" value="BCT92972.1"/>
    <property type="molecule type" value="Genomic_DNA"/>
</dbReference>
<dbReference type="Pfam" id="PF03966">
    <property type="entry name" value="Trm112p"/>
    <property type="match status" value="1"/>
</dbReference>
<dbReference type="InterPro" id="IPR005651">
    <property type="entry name" value="Trm112-like"/>
</dbReference>
<evidence type="ECO:0000313" key="1">
    <source>
        <dbReference type="EMBL" id="BCT92972.1"/>
    </source>
</evidence>
<evidence type="ECO:0000313" key="2">
    <source>
        <dbReference type="Proteomes" id="UP000681317"/>
    </source>
</evidence>
<name>A0ABM7Q6L4_9GAMM</name>
<reference evidence="1 2" key="1">
    <citation type="submission" date="2021-03" db="EMBL/GenBank/DDBJ databases">
        <title>Complete Genome Sequences of Two Lysobacter Strains Isolated from Sea Water (Lysobacter caseinilyticus) and Soil (Lysobacter helvus) in South Korea.</title>
        <authorList>
            <person name="Watanabe Y."/>
            <person name="Arakawa K."/>
        </authorList>
    </citation>
    <scope>NUCLEOTIDE SEQUENCE [LARGE SCALE GENOMIC DNA]</scope>
    <source>
        <strain evidence="1 2">KVB24</strain>
    </source>
</reference>
<accession>A0ABM7Q6L4</accession>
<proteinExistence type="predicted"/>
<organism evidence="1 2">
    <name type="scientific">Noviluteimonas caseinilytica</name>
    <dbReference type="NCBI Taxonomy" id="2675101"/>
    <lineage>
        <taxon>Bacteria</taxon>
        <taxon>Pseudomonadati</taxon>
        <taxon>Pseudomonadota</taxon>
        <taxon>Gammaproteobacteria</taxon>
        <taxon>Lysobacterales</taxon>
        <taxon>Lysobacteraceae</taxon>
        <taxon>Noviluteimonas</taxon>
    </lineage>
</organism>
<evidence type="ECO:0008006" key="3">
    <source>
        <dbReference type="Google" id="ProtNLM"/>
    </source>
</evidence>
<dbReference type="RefSeq" id="WP_213433926.1">
    <property type="nucleotide sequence ID" value="NZ_AP024545.1"/>
</dbReference>
<gene>
    <name evidence="1" type="ORF">LYSCAS_19960</name>
</gene>
<dbReference type="SUPFAM" id="SSF158997">
    <property type="entry name" value="Trm112p-like"/>
    <property type="match status" value="1"/>
</dbReference>
<dbReference type="Proteomes" id="UP000681317">
    <property type="component" value="Chromosome"/>
</dbReference>
<dbReference type="Gene3D" id="2.20.25.10">
    <property type="match status" value="1"/>
</dbReference>
<protein>
    <recommendedName>
        <fullName evidence="3">Trm112 family protein</fullName>
    </recommendedName>
</protein>
<keyword evidence="2" id="KW-1185">Reference proteome</keyword>